<dbReference type="Proteomes" id="UP000078555">
    <property type="component" value="Unassembled WGS sequence"/>
</dbReference>
<feature type="compositionally biased region" description="Basic and acidic residues" evidence="1">
    <location>
        <begin position="20"/>
        <end position="37"/>
    </location>
</feature>
<evidence type="ECO:0000313" key="3">
    <source>
        <dbReference type="EMBL" id="SBT57180.1"/>
    </source>
</evidence>
<dbReference type="EMBL" id="FLRD01001406">
    <property type="protein sequence ID" value="SBT57180.1"/>
    <property type="molecule type" value="Genomic_DNA"/>
</dbReference>
<dbReference type="Proteomes" id="UP000078550">
    <property type="component" value="Unassembled WGS sequence"/>
</dbReference>
<feature type="compositionally biased region" description="Basic residues" evidence="1">
    <location>
        <begin position="1"/>
        <end position="19"/>
    </location>
</feature>
<reference evidence="4 5" key="2">
    <citation type="submission" date="2016-05" db="EMBL/GenBank/DDBJ databases">
        <authorList>
            <person name="Naeem Raeece"/>
        </authorList>
    </citation>
    <scope>NUCLEOTIDE SEQUENCE [LARGE SCALE GENOMIC DNA]</scope>
</reference>
<protein>
    <submittedName>
        <fullName evidence="2">Uncharacterized protein</fullName>
    </submittedName>
</protein>
<gene>
    <name evidence="3" type="ORF">POVWA1_080570</name>
    <name evidence="2" type="ORF">POVWA2_002560</name>
</gene>
<evidence type="ECO:0000313" key="4">
    <source>
        <dbReference type="Proteomes" id="UP000078550"/>
    </source>
</evidence>
<feature type="region of interest" description="Disordered" evidence="1">
    <location>
        <begin position="1"/>
        <end position="37"/>
    </location>
</feature>
<dbReference type="AlphaFoldDB" id="A0A1A8YHX0"/>
<proteinExistence type="predicted"/>
<organism evidence="2 4">
    <name type="scientific">Plasmodium ovale wallikeri</name>
    <dbReference type="NCBI Taxonomy" id="864142"/>
    <lineage>
        <taxon>Eukaryota</taxon>
        <taxon>Sar</taxon>
        <taxon>Alveolata</taxon>
        <taxon>Apicomplexa</taxon>
        <taxon>Aconoidasida</taxon>
        <taxon>Haemosporida</taxon>
        <taxon>Plasmodiidae</taxon>
        <taxon>Plasmodium</taxon>
        <taxon>Plasmodium (Plasmodium)</taxon>
    </lineage>
</organism>
<evidence type="ECO:0000256" key="1">
    <source>
        <dbReference type="SAM" id="MobiDB-lite"/>
    </source>
</evidence>
<keyword evidence="5" id="KW-1185">Reference proteome</keyword>
<sequence>MIRQKEMKKKKEKRKRKMKKQNEKSQNEKKKRKNEETNFKLQTMDAYICIPCTFRAVVDTNWHINFAGTCNNTFYDFFPTIGNTTYFGIFNHFSCFKHCSYFIIHSGVLGDCGESLMSW</sequence>
<accession>A0A1A8YHX0</accession>
<reference evidence="2" key="1">
    <citation type="submission" date="2016-05" db="EMBL/GenBank/DDBJ databases">
        <authorList>
            <person name="Lavstsen T."/>
            <person name="Jespersen J.S."/>
        </authorList>
    </citation>
    <scope>NUCLEOTIDE SEQUENCE [LARGE SCALE GENOMIC DNA]</scope>
</reference>
<evidence type="ECO:0000313" key="2">
    <source>
        <dbReference type="EMBL" id="SBT31148.1"/>
    </source>
</evidence>
<name>A0A1A8YHX0_PLAOA</name>
<evidence type="ECO:0000313" key="5">
    <source>
        <dbReference type="Proteomes" id="UP000078555"/>
    </source>
</evidence>
<dbReference type="EMBL" id="FLRE01000012">
    <property type="protein sequence ID" value="SBT31148.1"/>
    <property type="molecule type" value="Genomic_DNA"/>
</dbReference>